<sequence length="329" mass="37441">MNTIKDIAKKCHVSISTVSRALNGYSDINKDTKELVLKTADELDYIPNKNARDLVKKNNNHIAIIIKELNEEFNPFQILSGLYDYVEILDYEVSLFTLGKSIKNGKSYYKFCKENNISGALLYGMEANDPYVKELIDKKFPIVLVDCDLEGEKVVNIGIDNFRVAYEVTNYMIKKGCKKIKTIQGKRSLYITKQRVSGYEQALRDNGIEINSDNIIYGEFSKQFGEKIVKSIIEYKNVDGIFCASDNIAIGVYEGLKRLNIKIPDEISIVGFGDNEISRYLTPSLTTIKQNTYNIGYNGAALLDKLIKNESVEKYVRLDYKFIERSSVI</sequence>
<dbReference type="SUPFAM" id="SSF47413">
    <property type="entry name" value="lambda repressor-like DNA-binding domains"/>
    <property type="match status" value="1"/>
</dbReference>
<dbReference type="GO" id="GO:0000976">
    <property type="term" value="F:transcription cis-regulatory region binding"/>
    <property type="evidence" value="ECO:0007669"/>
    <property type="project" value="TreeGrafter"/>
</dbReference>
<dbReference type="PROSITE" id="PS50932">
    <property type="entry name" value="HTH_LACI_2"/>
    <property type="match status" value="1"/>
</dbReference>
<dbReference type="InterPro" id="IPR010982">
    <property type="entry name" value="Lambda_DNA-bd_dom_sf"/>
</dbReference>
<dbReference type="InterPro" id="IPR028082">
    <property type="entry name" value="Peripla_BP_I"/>
</dbReference>
<dbReference type="GO" id="GO:0003700">
    <property type="term" value="F:DNA-binding transcription factor activity"/>
    <property type="evidence" value="ECO:0007669"/>
    <property type="project" value="TreeGrafter"/>
</dbReference>
<dbReference type="Gene3D" id="3.40.50.2300">
    <property type="match status" value="2"/>
</dbReference>
<reference evidence="5 6" key="1">
    <citation type="submission" date="2020-08" db="EMBL/GenBank/DDBJ databases">
        <title>Clostridia isolated from Swiss meat.</title>
        <authorList>
            <person name="Wambui J."/>
            <person name="Stevens M.J.A."/>
            <person name="Stephan R."/>
        </authorList>
    </citation>
    <scope>NUCLEOTIDE SEQUENCE [LARGE SCALE GENOMIC DNA]</scope>
    <source>
        <strain evidence="5 6">CM001</strain>
    </source>
</reference>
<dbReference type="InterPro" id="IPR046335">
    <property type="entry name" value="LacI/GalR-like_sensor"/>
</dbReference>
<dbReference type="SUPFAM" id="SSF53822">
    <property type="entry name" value="Periplasmic binding protein-like I"/>
    <property type="match status" value="1"/>
</dbReference>
<dbReference type="SMART" id="SM00354">
    <property type="entry name" value="HTH_LACI"/>
    <property type="match status" value="1"/>
</dbReference>
<evidence type="ECO:0000313" key="5">
    <source>
        <dbReference type="EMBL" id="MBB6716620.1"/>
    </source>
</evidence>
<dbReference type="Gene3D" id="1.10.260.40">
    <property type="entry name" value="lambda repressor-like DNA-binding domains"/>
    <property type="match status" value="1"/>
</dbReference>
<evidence type="ECO:0000259" key="4">
    <source>
        <dbReference type="PROSITE" id="PS50932"/>
    </source>
</evidence>
<evidence type="ECO:0000256" key="1">
    <source>
        <dbReference type="ARBA" id="ARBA00023015"/>
    </source>
</evidence>
<keyword evidence="3" id="KW-0804">Transcription</keyword>
<evidence type="ECO:0000256" key="3">
    <source>
        <dbReference type="ARBA" id="ARBA00023163"/>
    </source>
</evidence>
<evidence type="ECO:0000313" key="6">
    <source>
        <dbReference type="Proteomes" id="UP000585258"/>
    </source>
</evidence>
<dbReference type="Proteomes" id="UP000585258">
    <property type="component" value="Unassembled WGS sequence"/>
</dbReference>
<organism evidence="5 6">
    <name type="scientific">Clostridium gasigenes</name>
    <dbReference type="NCBI Taxonomy" id="94869"/>
    <lineage>
        <taxon>Bacteria</taxon>
        <taxon>Bacillati</taxon>
        <taxon>Bacillota</taxon>
        <taxon>Clostridia</taxon>
        <taxon>Eubacteriales</taxon>
        <taxon>Clostridiaceae</taxon>
        <taxon>Clostridium</taxon>
    </lineage>
</organism>
<feature type="domain" description="HTH lacI-type" evidence="4">
    <location>
        <begin position="3"/>
        <end position="56"/>
    </location>
</feature>
<protein>
    <submittedName>
        <fullName evidence="5">LacI family DNA-binding transcriptional regulator</fullName>
    </submittedName>
</protein>
<comment type="caution">
    <text evidence="5">The sequence shown here is derived from an EMBL/GenBank/DDBJ whole genome shotgun (WGS) entry which is preliminary data.</text>
</comment>
<gene>
    <name evidence="5" type="ORF">H7E68_18205</name>
</gene>
<dbReference type="CDD" id="cd06267">
    <property type="entry name" value="PBP1_LacI_sugar_binding-like"/>
    <property type="match status" value="1"/>
</dbReference>
<name>A0A7X0SFI8_9CLOT</name>
<keyword evidence="2 5" id="KW-0238">DNA-binding</keyword>
<dbReference type="EMBL" id="JACKWY010000017">
    <property type="protein sequence ID" value="MBB6716620.1"/>
    <property type="molecule type" value="Genomic_DNA"/>
</dbReference>
<dbReference type="AlphaFoldDB" id="A0A7X0SFI8"/>
<dbReference type="PANTHER" id="PTHR30146">
    <property type="entry name" value="LACI-RELATED TRANSCRIPTIONAL REPRESSOR"/>
    <property type="match status" value="1"/>
</dbReference>
<dbReference type="RefSeq" id="WP_185165610.1">
    <property type="nucleotide sequence ID" value="NZ_JACKWY010000017.1"/>
</dbReference>
<evidence type="ECO:0000256" key="2">
    <source>
        <dbReference type="ARBA" id="ARBA00023125"/>
    </source>
</evidence>
<dbReference type="InterPro" id="IPR000843">
    <property type="entry name" value="HTH_LacI"/>
</dbReference>
<dbReference type="Pfam" id="PF13377">
    <property type="entry name" value="Peripla_BP_3"/>
    <property type="match status" value="1"/>
</dbReference>
<keyword evidence="1" id="KW-0805">Transcription regulation</keyword>
<dbReference type="Pfam" id="PF00356">
    <property type="entry name" value="LacI"/>
    <property type="match status" value="1"/>
</dbReference>
<dbReference type="PANTHER" id="PTHR30146:SF109">
    <property type="entry name" value="HTH-TYPE TRANSCRIPTIONAL REGULATOR GALS"/>
    <property type="match status" value="1"/>
</dbReference>
<dbReference type="CDD" id="cd01392">
    <property type="entry name" value="HTH_LacI"/>
    <property type="match status" value="1"/>
</dbReference>
<proteinExistence type="predicted"/>
<accession>A0A7X0SFI8</accession>